<dbReference type="UniPathway" id="UPA00262">
    <property type="reaction ID" value="UER00222"/>
</dbReference>
<dbReference type="EMBL" id="FQUM01000010">
    <property type="protein sequence ID" value="SHF84602.1"/>
    <property type="molecule type" value="Genomic_DNA"/>
</dbReference>
<gene>
    <name evidence="7" type="ORF">SAMN05444274_11095</name>
</gene>
<protein>
    <recommendedName>
        <fullName evidence="2">precorrin-2 dehydrogenase</fullName>
        <ecNumber evidence="2">1.3.1.76</ecNumber>
    </recommendedName>
</protein>
<dbReference type="NCBIfam" id="TIGR01470">
    <property type="entry name" value="cysG_Nterm"/>
    <property type="match status" value="1"/>
</dbReference>
<dbReference type="SUPFAM" id="SSF51735">
    <property type="entry name" value="NAD(P)-binding Rossmann-fold domains"/>
    <property type="match status" value="1"/>
</dbReference>
<dbReference type="InterPro" id="IPR036291">
    <property type="entry name" value="NAD(P)-bd_dom_sf"/>
</dbReference>
<evidence type="ECO:0000256" key="4">
    <source>
        <dbReference type="ARBA" id="ARBA00023027"/>
    </source>
</evidence>
<comment type="pathway">
    <text evidence="1">Porphyrin-containing compound metabolism; siroheme biosynthesis; sirohydrochlorin from precorrin-2: step 1/1.</text>
</comment>
<dbReference type="Pfam" id="PF13241">
    <property type="entry name" value="NAD_binding_7"/>
    <property type="match status" value="1"/>
</dbReference>
<sequence>MKQNFLPIAIDISGEKILIVGGDQGALKKLKILQRFEAEVVVLAKSICQEIKRSGVKYFEKPYHKKELQGYLMVYSCVNNEEIDRQIATDCREAGILVNIHDKSALCQFISPAIYRSQNISVAVSSNGEDVFESIRIRNKISEFLTEKNHKN</sequence>
<evidence type="ECO:0000256" key="6">
    <source>
        <dbReference type="ARBA" id="ARBA00047561"/>
    </source>
</evidence>
<evidence type="ECO:0000256" key="2">
    <source>
        <dbReference type="ARBA" id="ARBA00012400"/>
    </source>
</evidence>
<evidence type="ECO:0000256" key="3">
    <source>
        <dbReference type="ARBA" id="ARBA00023002"/>
    </source>
</evidence>
<dbReference type="InterPro" id="IPR028161">
    <property type="entry name" value="Met8-like"/>
</dbReference>
<evidence type="ECO:0000313" key="8">
    <source>
        <dbReference type="Proteomes" id="UP000184164"/>
    </source>
</evidence>
<organism evidence="7 8">
    <name type="scientific">Mariniphaga anaerophila</name>
    <dbReference type="NCBI Taxonomy" id="1484053"/>
    <lineage>
        <taxon>Bacteria</taxon>
        <taxon>Pseudomonadati</taxon>
        <taxon>Bacteroidota</taxon>
        <taxon>Bacteroidia</taxon>
        <taxon>Marinilabiliales</taxon>
        <taxon>Prolixibacteraceae</taxon>
        <taxon>Mariniphaga</taxon>
    </lineage>
</organism>
<dbReference type="AlphaFoldDB" id="A0A1M5F020"/>
<dbReference type="GO" id="GO:0043115">
    <property type="term" value="F:precorrin-2 dehydrogenase activity"/>
    <property type="evidence" value="ECO:0007669"/>
    <property type="project" value="UniProtKB-EC"/>
</dbReference>
<dbReference type="STRING" id="1484053.SAMN05444274_11095"/>
<evidence type="ECO:0000256" key="5">
    <source>
        <dbReference type="ARBA" id="ARBA00023244"/>
    </source>
</evidence>
<dbReference type="EC" id="1.3.1.76" evidence="2"/>
<keyword evidence="4" id="KW-0520">NAD</keyword>
<dbReference type="Proteomes" id="UP000184164">
    <property type="component" value="Unassembled WGS sequence"/>
</dbReference>
<accession>A0A1M5F020</accession>
<evidence type="ECO:0000313" key="7">
    <source>
        <dbReference type="EMBL" id="SHF84602.1"/>
    </source>
</evidence>
<reference evidence="7 8" key="1">
    <citation type="submission" date="2016-11" db="EMBL/GenBank/DDBJ databases">
        <authorList>
            <person name="Jaros S."/>
            <person name="Januszkiewicz K."/>
            <person name="Wedrychowicz H."/>
        </authorList>
    </citation>
    <scope>NUCLEOTIDE SEQUENCE [LARGE SCALE GENOMIC DNA]</scope>
    <source>
        <strain evidence="7 8">DSM 26910</strain>
    </source>
</reference>
<proteinExistence type="predicted"/>
<dbReference type="GO" id="GO:0004325">
    <property type="term" value="F:ferrochelatase activity"/>
    <property type="evidence" value="ECO:0007669"/>
    <property type="project" value="InterPro"/>
</dbReference>
<keyword evidence="5" id="KW-0627">Porphyrin biosynthesis</keyword>
<evidence type="ECO:0000256" key="1">
    <source>
        <dbReference type="ARBA" id="ARBA00005010"/>
    </source>
</evidence>
<comment type="catalytic activity">
    <reaction evidence="6">
        <text>precorrin-2 + NAD(+) = sirohydrochlorin + NADH + 2 H(+)</text>
        <dbReference type="Rhea" id="RHEA:15613"/>
        <dbReference type="ChEBI" id="CHEBI:15378"/>
        <dbReference type="ChEBI" id="CHEBI:57540"/>
        <dbReference type="ChEBI" id="CHEBI:57945"/>
        <dbReference type="ChEBI" id="CHEBI:58351"/>
        <dbReference type="ChEBI" id="CHEBI:58827"/>
        <dbReference type="EC" id="1.3.1.76"/>
    </reaction>
</comment>
<name>A0A1M5F020_9BACT</name>
<dbReference type="GO" id="GO:0019354">
    <property type="term" value="P:siroheme biosynthetic process"/>
    <property type="evidence" value="ECO:0007669"/>
    <property type="project" value="UniProtKB-UniPathway"/>
</dbReference>
<keyword evidence="3" id="KW-0560">Oxidoreductase</keyword>
<dbReference type="PANTHER" id="PTHR35330">
    <property type="entry name" value="SIROHEME BIOSYNTHESIS PROTEIN MET8"/>
    <property type="match status" value="1"/>
</dbReference>
<dbReference type="Gene3D" id="3.40.50.720">
    <property type="entry name" value="NAD(P)-binding Rossmann-like Domain"/>
    <property type="match status" value="1"/>
</dbReference>
<dbReference type="OrthoDB" id="45564at2"/>
<keyword evidence="8" id="KW-1185">Reference proteome</keyword>
<dbReference type="InterPro" id="IPR006367">
    <property type="entry name" value="Sirohaem_synthase_N"/>
</dbReference>
<dbReference type="PANTHER" id="PTHR35330:SF1">
    <property type="entry name" value="SIROHEME BIOSYNTHESIS PROTEIN MET8"/>
    <property type="match status" value="1"/>
</dbReference>
<dbReference type="RefSeq" id="WP_073003169.1">
    <property type="nucleotide sequence ID" value="NZ_FQUM01000010.1"/>
</dbReference>